<dbReference type="Pfam" id="PF11953">
    <property type="entry name" value="DUF3470"/>
    <property type="match status" value="1"/>
</dbReference>
<dbReference type="GO" id="GO:0051539">
    <property type="term" value="F:4 iron, 4 sulfur cluster binding"/>
    <property type="evidence" value="ECO:0007669"/>
    <property type="project" value="UniProtKB-KW"/>
</dbReference>
<keyword evidence="10 11" id="KW-0003">3Fe-4S</keyword>
<dbReference type="InterPro" id="IPR017896">
    <property type="entry name" value="4Fe4S_Fe-S-bd"/>
</dbReference>
<reference evidence="15" key="2">
    <citation type="submission" date="2017-06" db="EMBL/GenBank/DDBJ databases">
        <title>Whole genome sequence of Laribacter hongkongensis LHGZ1.</title>
        <authorList>
            <person name="Chen D."/>
            <person name="Wu H."/>
            <person name="Chen J."/>
        </authorList>
    </citation>
    <scope>NUCLEOTIDE SEQUENCE [LARGE SCALE GENOMIC DNA]</scope>
    <source>
        <strain evidence="15">LHGZ1</strain>
    </source>
</reference>
<feature type="domain" description="4Fe-4S ferredoxin-type" evidence="12">
    <location>
        <begin position="1"/>
        <end position="30"/>
    </location>
</feature>
<dbReference type="PANTHER" id="PTHR42859">
    <property type="entry name" value="OXIDOREDUCTASE"/>
    <property type="match status" value="1"/>
</dbReference>
<dbReference type="OrthoDB" id="9803397at2"/>
<evidence type="ECO:0000256" key="5">
    <source>
        <dbReference type="ARBA" id="ARBA00022723"/>
    </source>
</evidence>
<evidence type="ECO:0000256" key="3">
    <source>
        <dbReference type="ARBA" id="ARBA00022448"/>
    </source>
</evidence>
<evidence type="ECO:0000256" key="10">
    <source>
        <dbReference type="ARBA" id="ARBA00023291"/>
    </source>
</evidence>
<keyword evidence="8 11" id="KW-0408">Iron</keyword>
<dbReference type="GO" id="GO:0009055">
    <property type="term" value="F:electron transfer activity"/>
    <property type="evidence" value="ECO:0007669"/>
    <property type="project" value="InterPro"/>
</dbReference>
<evidence type="ECO:0000256" key="9">
    <source>
        <dbReference type="ARBA" id="ARBA00023014"/>
    </source>
</evidence>
<dbReference type="InterPro" id="IPR054829">
    <property type="entry name" value="FdxA"/>
</dbReference>
<comment type="cofactor">
    <cofactor evidence="2 11">
        <name>[4Fe-4S] cluster</name>
        <dbReference type="ChEBI" id="CHEBI:49883"/>
    </cofactor>
</comment>
<evidence type="ECO:0000259" key="12">
    <source>
        <dbReference type="PROSITE" id="PS51379"/>
    </source>
</evidence>
<dbReference type="PRINTS" id="PR00354">
    <property type="entry name" value="7FE8SFRDOXIN"/>
</dbReference>
<evidence type="ECO:0000313" key="16">
    <source>
        <dbReference type="Proteomes" id="UP001200247"/>
    </source>
</evidence>
<keyword evidence="3 11" id="KW-0813">Transport</keyword>
<reference evidence="13" key="1">
    <citation type="journal article" date="2017" name="J. Antimicrob. Chemother.">
        <title>Emergence and genomic analysis of MDR Laribacter hongkongensis strain HLGZ1 from Guangzhou, China.</title>
        <authorList>
            <person name="Wu H.K."/>
            <person name="Chen J.H."/>
            <person name="Yang L."/>
            <person name="Li A.R."/>
            <person name="Su D.H."/>
            <person name="Lin Y.P."/>
            <person name="Chen D.Q."/>
        </authorList>
    </citation>
    <scope>NUCLEOTIDE SEQUENCE</scope>
    <source>
        <strain evidence="13">HLGZ1</strain>
    </source>
</reference>
<dbReference type="PANTHER" id="PTHR42859:SF2">
    <property type="entry name" value="FERREDOXIN"/>
    <property type="match status" value="1"/>
</dbReference>
<dbReference type="PROSITE" id="PS00198">
    <property type="entry name" value="4FE4S_FER_1"/>
    <property type="match status" value="1"/>
</dbReference>
<dbReference type="AlphaFoldDB" id="A0A248LG49"/>
<evidence type="ECO:0000313" key="15">
    <source>
        <dbReference type="Proteomes" id="UP000197424"/>
    </source>
</evidence>
<keyword evidence="6 11" id="KW-0677">Repeat</keyword>
<evidence type="ECO:0000313" key="14">
    <source>
        <dbReference type="EMBL" id="MCG9024626.1"/>
    </source>
</evidence>
<dbReference type="PROSITE" id="PS51379">
    <property type="entry name" value="4FE4S_FER_2"/>
    <property type="match status" value="2"/>
</dbReference>
<proteinExistence type="predicted"/>
<evidence type="ECO:0000256" key="7">
    <source>
        <dbReference type="ARBA" id="ARBA00022982"/>
    </source>
</evidence>
<reference evidence="14 16" key="4">
    <citation type="submission" date="2021-10" db="EMBL/GenBank/DDBJ databases">
        <title>Whole-genome sequencing analysis of Laribacter hongkongensis: virulence gene profiles, carbohydrate-active enzyme prediction, and antimicrobial resistance characterization.</title>
        <authorList>
            <person name="Yuan P."/>
            <person name="Zhan Y."/>
            <person name="Chen D."/>
        </authorList>
    </citation>
    <scope>NUCLEOTIDE SEQUENCE [LARGE SCALE GENOMIC DNA]</scope>
    <source>
        <strain evidence="14 16">W67</strain>
    </source>
</reference>
<dbReference type="GO" id="GO:0051538">
    <property type="term" value="F:3 iron, 4 sulfur cluster binding"/>
    <property type="evidence" value="ECO:0007669"/>
    <property type="project" value="UniProtKB-KW"/>
</dbReference>
<keyword evidence="4 11" id="KW-0004">4Fe-4S</keyword>
<evidence type="ECO:0000256" key="2">
    <source>
        <dbReference type="ARBA" id="ARBA00001966"/>
    </source>
</evidence>
<dbReference type="NCBIfam" id="NF045490">
    <property type="entry name" value="FdxA_Protbact"/>
    <property type="match status" value="1"/>
</dbReference>
<gene>
    <name evidence="14" type="ORF">LH440_01660</name>
    <name evidence="13" type="ORF">LHGZ1_0633</name>
</gene>
<dbReference type="Proteomes" id="UP001200247">
    <property type="component" value="Unassembled WGS sequence"/>
</dbReference>
<keyword evidence="7 11" id="KW-0249">Electron transport</keyword>
<comment type="cofactor">
    <cofactor evidence="1 11">
        <name>[3Fe-4S] cluster</name>
        <dbReference type="ChEBI" id="CHEBI:21137"/>
    </cofactor>
</comment>
<dbReference type="EMBL" id="JAJAXM010000002">
    <property type="protein sequence ID" value="MCG9024626.1"/>
    <property type="molecule type" value="Genomic_DNA"/>
</dbReference>
<sequence length="112" mass="12595">MTHVVTEACIRCKYTDCVEVCPVDCFREGPNFLVIDPRECIDCVLCVAECPVGAIYADDDVPPDQQDFIALNAELAARPEWRPITMARLPPDDADDWARVLDKRQELDRNGA</sequence>
<dbReference type="InterPro" id="IPR000813">
    <property type="entry name" value="7Fe_ferredoxin"/>
</dbReference>
<evidence type="ECO:0000256" key="6">
    <source>
        <dbReference type="ARBA" id="ARBA00022737"/>
    </source>
</evidence>
<keyword evidence="5 11" id="KW-0479">Metal-binding</keyword>
<dbReference type="EMBL" id="CP022115">
    <property type="protein sequence ID" value="ASJ23464.1"/>
    <property type="molecule type" value="Genomic_DNA"/>
</dbReference>
<dbReference type="InterPro" id="IPR022569">
    <property type="entry name" value="Fd_C"/>
</dbReference>
<dbReference type="Proteomes" id="UP000197424">
    <property type="component" value="Chromosome"/>
</dbReference>
<evidence type="ECO:0000256" key="8">
    <source>
        <dbReference type="ARBA" id="ARBA00023004"/>
    </source>
</evidence>
<evidence type="ECO:0000313" key="13">
    <source>
        <dbReference type="EMBL" id="ASJ23464.1"/>
    </source>
</evidence>
<name>A0A248LG49_9NEIS</name>
<comment type="function">
    <text evidence="11">Ferredoxins are iron-sulfur proteins that transfer electrons in a wide variety of metabolic reactions.</text>
</comment>
<evidence type="ECO:0000256" key="4">
    <source>
        <dbReference type="ARBA" id="ARBA00022485"/>
    </source>
</evidence>
<dbReference type="RefSeq" id="WP_088860112.1">
    <property type="nucleotide sequence ID" value="NZ_CP022115.1"/>
</dbReference>
<feature type="domain" description="4Fe-4S ferredoxin-type" evidence="12">
    <location>
        <begin position="31"/>
        <end position="60"/>
    </location>
</feature>
<protein>
    <recommendedName>
        <fullName evidence="11">Ferredoxin</fullName>
    </recommendedName>
</protein>
<dbReference type="InterPro" id="IPR050294">
    <property type="entry name" value="RnfB_subfamily"/>
</dbReference>
<evidence type="ECO:0000256" key="1">
    <source>
        <dbReference type="ARBA" id="ARBA00001927"/>
    </source>
</evidence>
<keyword evidence="9 11" id="KW-0411">Iron-sulfur</keyword>
<dbReference type="GO" id="GO:0046872">
    <property type="term" value="F:metal ion binding"/>
    <property type="evidence" value="ECO:0007669"/>
    <property type="project" value="UniProtKB-KW"/>
</dbReference>
<dbReference type="Gene3D" id="3.30.70.20">
    <property type="match status" value="1"/>
</dbReference>
<accession>A0A248LG49</accession>
<reference evidence="13" key="3">
    <citation type="submission" date="2017-06" db="EMBL/GenBank/DDBJ databases">
        <authorList>
            <person name="Kim H.J."/>
            <person name="Triplett B.A."/>
        </authorList>
    </citation>
    <scope>NUCLEOTIDE SEQUENCE</scope>
    <source>
        <strain evidence="13">HLGZ1</strain>
    </source>
</reference>
<dbReference type="InterPro" id="IPR017900">
    <property type="entry name" value="4Fe4S_Fe_S_CS"/>
</dbReference>
<dbReference type="Pfam" id="PF13237">
    <property type="entry name" value="Fer4_10"/>
    <property type="match status" value="1"/>
</dbReference>
<dbReference type="SUPFAM" id="SSF54862">
    <property type="entry name" value="4Fe-4S ferredoxins"/>
    <property type="match status" value="1"/>
</dbReference>
<evidence type="ECO:0000256" key="11">
    <source>
        <dbReference type="RuleBase" id="RU364098"/>
    </source>
</evidence>
<organism evidence="13 15">
    <name type="scientific">Laribacter hongkongensis</name>
    <dbReference type="NCBI Taxonomy" id="168471"/>
    <lineage>
        <taxon>Bacteria</taxon>
        <taxon>Pseudomonadati</taxon>
        <taxon>Pseudomonadota</taxon>
        <taxon>Betaproteobacteria</taxon>
        <taxon>Neisseriales</taxon>
        <taxon>Aquaspirillaceae</taxon>
        <taxon>Laribacter</taxon>
    </lineage>
</organism>